<dbReference type="EMBL" id="LT960614">
    <property type="protein sequence ID" value="SON58213.1"/>
    <property type="molecule type" value="Genomic_DNA"/>
</dbReference>
<dbReference type="InterPro" id="IPR029064">
    <property type="entry name" value="Ribosomal_eL30-like_sf"/>
</dbReference>
<proteinExistence type="predicted"/>
<evidence type="ECO:0000313" key="3">
    <source>
        <dbReference type="Proteomes" id="UP000223606"/>
    </source>
</evidence>
<dbReference type="InterPro" id="IPR037465">
    <property type="entry name" value="YlxR"/>
</dbReference>
<keyword evidence="3" id="KW-1185">Reference proteome</keyword>
<dbReference type="PANTHER" id="PTHR34215">
    <property type="entry name" value="BLL0784 PROTEIN"/>
    <property type="match status" value="1"/>
</dbReference>
<dbReference type="OrthoDB" id="9799836at2"/>
<dbReference type="Gene3D" id="3.30.1230.10">
    <property type="entry name" value="YlxR-like"/>
    <property type="match status" value="1"/>
</dbReference>
<accession>A0A2C9DD92</accession>
<dbReference type="InterPro" id="IPR007393">
    <property type="entry name" value="YlxR_dom"/>
</dbReference>
<dbReference type="CDD" id="cd00279">
    <property type="entry name" value="YlxR"/>
    <property type="match status" value="1"/>
</dbReference>
<dbReference type="KEGG" id="hdi:HDIA_4672"/>
<evidence type="ECO:0000259" key="1">
    <source>
        <dbReference type="Pfam" id="PF04296"/>
    </source>
</evidence>
<dbReference type="SUPFAM" id="SSF64376">
    <property type="entry name" value="YlxR-like"/>
    <property type="match status" value="1"/>
</dbReference>
<dbReference type="Proteomes" id="UP000223606">
    <property type="component" value="Chromosome 1"/>
</dbReference>
<evidence type="ECO:0000313" key="2">
    <source>
        <dbReference type="EMBL" id="SON58213.1"/>
    </source>
</evidence>
<dbReference type="AlphaFoldDB" id="A0A2C9DD92"/>
<organism evidence="2 3">
    <name type="scientific">Hartmannibacter diazotrophicus</name>
    <dbReference type="NCBI Taxonomy" id="1482074"/>
    <lineage>
        <taxon>Bacteria</taxon>
        <taxon>Pseudomonadati</taxon>
        <taxon>Pseudomonadota</taxon>
        <taxon>Alphaproteobacteria</taxon>
        <taxon>Hyphomicrobiales</taxon>
        <taxon>Pleomorphomonadaceae</taxon>
        <taxon>Hartmannibacter</taxon>
    </lineage>
</organism>
<dbReference type="PANTHER" id="PTHR34215:SF1">
    <property type="entry name" value="YLXR DOMAIN-CONTAINING PROTEIN"/>
    <property type="match status" value="1"/>
</dbReference>
<dbReference type="InterPro" id="IPR035931">
    <property type="entry name" value="YlxR-like_sf"/>
</dbReference>
<protein>
    <recommendedName>
        <fullName evidence="1">YlxR domain-containing protein</fullName>
    </recommendedName>
</protein>
<dbReference type="Gene3D" id="3.30.1330.30">
    <property type="match status" value="1"/>
</dbReference>
<dbReference type="Pfam" id="PF04296">
    <property type="entry name" value="YlxR"/>
    <property type="match status" value="1"/>
</dbReference>
<reference evidence="3" key="1">
    <citation type="submission" date="2017-09" db="EMBL/GenBank/DDBJ databases">
        <title>Genome sequence of Nannocystis excedens DSM 71.</title>
        <authorList>
            <person name="Blom J."/>
        </authorList>
    </citation>
    <scope>NUCLEOTIDE SEQUENCE [LARGE SCALE GENOMIC DNA]</scope>
    <source>
        <strain evidence="3">type strain: E19</strain>
    </source>
</reference>
<gene>
    <name evidence="2" type="ORF">HDIA_4672</name>
</gene>
<name>A0A2C9DD92_9HYPH</name>
<feature type="domain" description="YlxR" evidence="1">
    <location>
        <begin position="10"/>
        <end position="81"/>
    </location>
</feature>
<dbReference type="RefSeq" id="WP_099558435.1">
    <property type="nucleotide sequence ID" value="NZ_LT960614.1"/>
</dbReference>
<sequence length="227" mass="24496">MAPRSKDAERTCLVTREAQPPDGLIRFVVDPSGQVIPDIREKLPGRGAWVGGRRDLVETAIRKKLFARAFRREVTVDEDLAGQVDRLLEDQALSALSIARKAGLVRTGFGKCESALASEDVAALMHALEAAEDGKRKLAQALRRRQALERERQENAAPRRPVRVIDGFFSGSQLDLALGGANVIHAALLAGGASGSFLGKVEALARYRSRDLNLKEDGIEAPAGLAP</sequence>
<dbReference type="NCBIfam" id="NF006622">
    <property type="entry name" value="PRK09190.1"/>
    <property type="match status" value="1"/>
</dbReference>